<dbReference type="Pfam" id="PF07460">
    <property type="entry name" value="NUMOD3"/>
    <property type="match status" value="1"/>
</dbReference>
<dbReference type="EMBL" id="LR798243">
    <property type="protein sequence ID" value="CAB5214781.1"/>
    <property type="molecule type" value="Genomic_DNA"/>
</dbReference>
<evidence type="ECO:0000259" key="2">
    <source>
        <dbReference type="SMART" id="SM00507"/>
    </source>
</evidence>
<dbReference type="SMART" id="SM00507">
    <property type="entry name" value="HNHc"/>
    <property type="match status" value="1"/>
</dbReference>
<dbReference type="GO" id="GO:0003677">
    <property type="term" value="F:DNA binding"/>
    <property type="evidence" value="ECO:0007669"/>
    <property type="project" value="InterPro"/>
</dbReference>
<evidence type="ECO:0000313" key="3">
    <source>
        <dbReference type="EMBL" id="CAB5214781.1"/>
    </source>
</evidence>
<gene>
    <name evidence="3" type="ORF">UFOVP190_262</name>
</gene>
<proteinExistence type="predicted"/>
<feature type="domain" description="HNH nuclease" evidence="2">
    <location>
        <begin position="5"/>
        <end position="55"/>
    </location>
</feature>
<dbReference type="InterPro" id="IPR003611">
    <property type="entry name" value="NUMOD3"/>
</dbReference>
<organism evidence="3">
    <name type="scientific">uncultured Caudovirales phage</name>
    <dbReference type="NCBI Taxonomy" id="2100421"/>
    <lineage>
        <taxon>Viruses</taxon>
        <taxon>Duplodnaviria</taxon>
        <taxon>Heunggongvirae</taxon>
        <taxon>Uroviricota</taxon>
        <taxon>Caudoviricetes</taxon>
        <taxon>Peduoviridae</taxon>
        <taxon>Maltschvirus</taxon>
        <taxon>Maltschvirus maltsch</taxon>
    </lineage>
</organism>
<reference evidence="3" key="1">
    <citation type="submission" date="2020-05" db="EMBL/GenBank/DDBJ databases">
        <authorList>
            <person name="Chiriac C."/>
            <person name="Salcher M."/>
            <person name="Ghai R."/>
            <person name="Kavagutti S V."/>
        </authorList>
    </citation>
    <scope>NUCLEOTIDE SEQUENCE</scope>
</reference>
<sequence length="248" mass="28313">MLENKYTKTYYSIVTRAQSRAKLNLPFEKHHILPKSLGGNNDKSNLVALTLREHFICHMLLVKMTSGKSRNKMVYALWKMCHSTKTRKSEFKLTARTYESVKSLMQTVRTSEDFTPEWRAKISASRKGQTSWNKGISRTEEEKSKISATRKLRAKNPNWNLRPACSTEKAQKIRLANLNKKKLYNPTTNERATLNPDQVNIYLDSGWVLGQGSRKPVAKKECPHCSKLVDPGNYAKLHGANCKQAISV</sequence>
<dbReference type="CDD" id="cd00085">
    <property type="entry name" value="HNHc"/>
    <property type="match status" value="1"/>
</dbReference>
<protein>
    <submittedName>
        <fullName evidence="3">HNHc domain containing protein</fullName>
    </submittedName>
</protein>
<dbReference type="InterPro" id="IPR003615">
    <property type="entry name" value="HNH_nuc"/>
</dbReference>
<name>A0A6J7WKF0_9CAUD</name>
<feature type="region of interest" description="Disordered" evidence="1">
    <location>
        <begin position="129"/>
        <end position="149"/>
    </location>
</feature>
<evidence type="ECO:0000256" key="1">
    <source>
        <dbReference type="SAM" id="MobiDB-lite"/>
    </source>
</evidence>
<accession>A0A6J7WKF0</accession>